<keyword evidence="4" id="KW-1185">Reference proteome</keyword>
<feature type="domain" description="Gfo/Idh/MocA-like oxidoreductase N-terminal" evidence="1">
    <location>
        <begin position="7"/>
        <end position="127"/>
    </location>
</feature>
<organism evidence="3 4">
    <name type="scientific">Paenibacillus filicis</name>
    <dbReference type="NCBI Taxonomy" id="669464"/>
    <lineage>
        <taxon>Bacteria</taxon>
        <taxon>Bacillati</taxon>
        <taxon>Bacillota</taxon>
        <taxon>Bacilli</taxon>
        <taxon>Bacillales</taxon>
        <taxon>Paenibacillaceae</taxon>
        <taxon>Paenibacillus</taxon>
    </lineage>
</organism>
<dbReference type="Proteomes" id="UP001469365">
    <property type="component" value="Unassembled WGS sequence"/>
</dbReference>
<dbReference type="InterPro" id="IPR036291">
    <property type="entry name" value="NAD(P)-bd_dom_sf"/>
</dbReference>
<evidence type="ECO:0000259" key="2">
    <source>
        <dbReference type="Pfam" id="PF22725"/>
    </source>
</evidence>
<evidence type="ECO:0000259" key="1">
    <source>
        <dbReference type="Pfam" id="PF01408"/>
    </source>
</evidence>
<dbReference type="SUPFAM" id="SSF55347">
    <property type="entry name" value="Glyceraldehyde-3-phosphate dehydrogenase-like, C-terminal domain"/>
    <property type="match status" value="1"/>
</dbReference>
<gene>
    <name evidence="3" type="ORF">WMW72_15505</name>
</gene>
<dbReference type="Pfam" id="PF22725">
    <property type="entry name" value="GFO_IDH_MocA_C3"/>
    <property type="match status" value="1"/>
</dbReference>
<evidence type="ECO:0000313" key="4">
    <source>
        <dbReference type="Proteomes" id="UP001469365"/>
    </source>
</evidence>
<dbReference type="PANTHER" id="PTHR43249">
    <property type="entry name" value="UDP-N-ACETYL-2-AMINO-2-DEOXY-D-GLUCURONATE OXIDASE"/>
    <property type="match status" value="1"/>
</dbReference>
<feature type="domain" description="GFO/IDH/MocA-like oxidoreductase" evidence="2">
    <location>
        <begin position="138"/>
        <end position="276"/>
    </location>
</feature>
<dbReference type="InterPro" id="IPR055170">
    <property type="entry name" value="GFO_IDH_MocA-like_dom"/>
</dbReference>
<accession>A0ABU9DM76</accession>
<name>A0ABU9DM76_9BACL</name>
<dbReference type="Gene3D" id="3.40.50.720">
    <property type="entry name" value="NAD(P)-binding Rossmann-like Domain"/>
    <property type="match status" value="1"/>
</dbReference>
<dbReference type="SUPFAM" id="SSF51735">
    <property type="entry name" value="NAD(P)-binding Rossmann-fold domains"/>
    <property type="match status" value="1"/>
</dbReference>
<reference evidence="3 4" key="1">
    <citation type="submission" date="2024-04" db="EMBL/GenBank/DDBJ databases">
        <title>draft genome sequnece of Paenibacillus filicis.</title>
        <authorList>
            <person name="Kim D.-U."/>
        </authorList>
    </citation>
    <scope>NUCLEOTIDE SEQUENCE [LARGE SCALE GENOMIC DNA]</scope>
    <source>
        <strain evidence="3 4">KACC14197</strain>
    </source>
</reference>
<dbReference type="RefSeq" id="WP_341416413.1">
    <property type="nucleotide sequence ID" value="NZ_JBBPCC010000009.1"/>
</dbReference>
<dbReference type="EMBL" id="JBBPCC010000009">
    <property type="protein sequence ID" value="MEK8129312.1"/>
    <property type="molecule type" value="Genomic_DNA"/>
</dbReference>
<evidence type="ECO:0000313" key="3">
    <source>
        <dbReference type="EMBL" id="MEK8129312.1"/>
    </source>
</evidence>
<sequence length="367" mass="40736">MSQSERIRIGIIGAGNIGHVHMREFSKLAEQCEITTLTDMYLPLAEQRAQEFGIPHVVSTPEEVIHSPHVDAVIIGVPNQFHAQLAVAALEAGKHVLVEKPMALNGQAARQIWEASQRSDRKLMVAHQMRWEAVPMMIRQQVERGELGRIYTAKTGWFRRKGIPGWGTWFTRMDQSGGGPLIDIGVHMLDLALFLMGNPKPVSVFGSTYDEFGPKRKGIGTWGKPDWSGVYDVEDLATALIKMEDGSTLTLEVSWAVHMDTDNTPFVHLMGTEGGATYRGASGKLLMEKFDRPLETLLSRPEDDEGERLRLSRHFLECIRENKEPISPTLSGLTSNLVLDAIYESSRTGHEVILDWGAIGSGKADNV</sequence>
<dbReference type="Pfam" id="PF01408">
    <property type="entry name" value="GFO_IDH_MocA"/>
    <property type="match status" value="1"/>
</dbReference>
<dbReference type="Gene3D" id="3.30.360.10">
    <property type="entry name" value="Dihydrodipicolinate Reductase, domain 2"/>
    <property type="match status" value="1"/>
</dbReference>
<protein>
    <submittedName>
        <fullName evidence="3">Gfo/Idh/MocA family oxidoreductase</fullName>
    </submittedName>
</protein>
<dbReference type="PANTHER" id="PTHR43249:SF1">
    <property type="entry name" value="D-GLUCOSIDE 3-DEHYDROGENASE"/>
    <property type="match status" value="1"/>
</dbReference>
<comment type="caution">
    <text evidence="3">The sequence shown here is derived from an EMBL/GenBank/DDBJ whole genome shotgun (WGS) entry which is preliminary data.</text>
</comment>
<dbReference type="InterPro" id="IPR000683">
    <property type="entry name" value="Gfo/Idh/MocA-like_OxRdtase_N"/>
</dbReference>
<dbReference type="InterPro" id="IPR052515">
    <property type="entry name" value="Gfo/Idh/MocA_Oxidoreductase"/>
</dbReference>
<proteinExistence type="predicted"/>